<evidence type="ECO:0000256" key="6">
    <source>
        <dbReference type="ARBA" id="ARBA00023235"/>
    </source>
</evidence>
<dbReference type="Gene3D" id="1.10.132.120">
    <property type="match status" value="1"/>
</dbReference>
<evidence type="ECO:0000256" key="2">
    <source>
        <dbReference type="ARBA" id="ARBA00006645"/>
    </source>
</evidence>
<dbReference type="STRING" id="320771.Cflav_PD3870"/>
<keyword evidence="6 9" id="KW-0413">Isomerase</keyword>
<dbReference type="SUPFAM" id="SSF56349">
    <property type="entry name" value="DNA breaking-rejoining enzymes"/>
    <property type="match status" value="1"/>
</dbReference>
<dbReference type="Gene3D" id="3.30.66.10">
    <property type="entry name" value="DNA topoisomerase I domain"/>
    <property type="match status" value="1"/>
</dbReference>
<evidence type="ECO:0000259" key="8">
    <source>
        <dbReference type="Pfam" id="PF21338"/>
    </source>
</evidence>
<feature type="domain" description="DNA topoisomerase IB N-terminal" evidence="8">
    <location>
        <begin position="32"/>
        <end position="79"/>
    </location>
</feature>
<dbReference type="Pfam" id="PF01028">
    <property type="entry name" value="Topoisom_I"/>
    <property type="match status" value="1"/>
</dbReference>
<proteinExistence type="inferred from homology"/>
<accession>B9XFZ1</accession>
<dbReference type="InterPro" id="IPR049331">
    <property type="entry name" value="Top1B_N_bact"/>
</dbReference>
<organism evidence="9 10">
    <name type="scientific">Pedosphaera parvula (strain Ellin514)</name>
    <dbReference type="NCBI Taxonomy" id="320771"/>
    <lineage>
        <taxon>Bacteria</taxon>
        <taxon>Pseudomonadati</taxon>
        <taxon>Verrucomicrobiota</taxon>
        <taxon>Pedosphaerae</taxon>
        <taxon>Pedosphaerales</taxon>
        <taxon>Pedosphaeraceae</taxon>
        <taxon>Pedosphaera</taxon>
    </lineage>
</organism>
<dbReference type="InterPro" id="IPR001631">
    <property type="entry name" value="TopoI"/>
</dbReference>
<sequence>MPDPVESAKIVRLRYVTDDTSGISREKAGDDFRFIDAEGKRVTDEKTLDRINSLAIPPAWTEVWICPYANGHLQATGRDARKRKQHRYHPKWREIRDQNKYAQMIAFAKALPQIRQRVDADLALSGFPRAKVLATVVKLLEVTLIRVGNEEYAKENRSYGLTTLKDRHVDISGSKLHFHFKGKSGKNHEIDIHDRKLAKIVKGVQDLPGQELFQYIDDDGQRKQVDSDDVNTYLKEITGEDFTAKCFRTWAGTILAAQALQEFKKCDSEVEAKKNVIQAIKSVSQRLGNTPTICRKCYVHPAILELYMDAALVETLTQQAGKVLSESLQELSPQEAAVLAMLEKRLEREKGAANHSNGSSRWKSSFR</sequence>
<comment type="similarity">
    <text evidence="2">Belongs to the type IB topoisomerase family.</text>
</comment>
<evidence type="ECO:0000256" key="5">
    <source>
        <dbReference type="ARBA" id="ARBA00023125"/>
    </source>
</evidence>
<dbReference type="RefSeq" id="WP_007414737.1">
    <property type="nucleotide sequence ID" value="NZ_ABOX02000011.1"/>
</dbReference>
<dbReference type="InterPro" id="IPR011010">
    <property type="entry name" value="DNA_brk_join_enz"/>
</dbReference>
<dbReference type="EMBL" id="ABOX02000011">
    <property type="protein sequence ID" value="EEF61153.1"/>
    <property type="molecule type" value="Genomic_DNA"/>
</dbReference>
<dbReference type="InterPro" id="IPR013500">
    <property type="entry name" value="TopoI_cat_euk"/>
</dbReference>
<feature type="domain" description="DNA topoisomerase I catalytic core eukaryotic-type" evidence="7">
    <location>
        <begin position="91"/>
        <end position="308"/>
    </location>
</feature>
<dbReference type="PROSITE" id="PS52038">
    <property type="entry name" value="TOPO_IB_2"/>
    <property type="match status" value="1"/>
</dbReference>
<keyword evidence="4" id="KW-0799">Topoisomerase</keyword>
<dbReference type="InterPro" id="IPR014711">
    <property type="entry name" value="TopoI_cat_a-hlx-sub_euk"/>
</dbReference>
<protein>
    <recommendedName>
        <fullName evidence="3">DNA topoisomerase</fullName>
        <ecNumber evidence="3">5.6.2.1</ecNumber>
    </recommendedName>
</protein>
<dbReference type="Gene3D" id="3.90.15.10">
    <property type="entry name" value="Topoisomerase I, Chain A, domain 3"/>
    <property type="match status" value="1"/>
</dbReference>
<dbReference type="EC" id="5.6.2.1" evidence="3"/>
<dbReference type="InterPro" id="IPR035447">
    <property type="entry name" value="DNA_topo_I_N_sf"/>
</dbReference>
<evidence type="ECO:0000256" key="3">
    <source>
        <dbReference type="ARBA" id="ARBA00012891"/>
    </source>
</evidence>
<comment type="caution">
    <text evidence="9">The sequence shown here is derived from an EMBL/GenBank/DDBJ whole genome shotgun (WGS) entry which is preliminary data.</text>
</comment>
<dbReference type="GO" id="GO:0003917">
    <property type="term" value="F:DNA topoisomerase type I (single strand cut, ATP-independent) activity"/>
    <property type="evidence" value="ECO:0007669"/>
    <property type="project" value="UniProtKB-EC"/>
</dbReference>
<gene>
    <name evidence="9" type="ORF">Cflav_PD3870</name>
</gene>
<keyword evidence="10" id="KW-1185">Reference proteome</keyword>
<dbReference type="Pfam" id="PF21338">
    <property type="entry name" value="Top1B_N_bact"/>
    <property type="match status" value="1"/>
</dbReference>
<evidence type="ECO:0000313" key="10">
    <source>
        <dbReference type="Proteomes" id="UP000003688"/>
    </source>
</evidence>
<evidence type="ECO:0000259" key="7">
    <source>
        <dbReference type="Pfam" id="PF01028"/>
    </source>
</evidence>
<evidence type="ECO:0000256" key="4">
    <source>
        <dbReference type="ARBA" id="ARBA00023029"/>
    </source>
</evidence>
<dbReference type="PRINTS" id="PR00416">
    <property type="entry name" value="EUTPISMRASEI"/>
</dbReference>
<dbReference type="AlphaFoldDB" id="B9XFZ1"/>
<keyword evidence="5" id="KW-0238">DNA-binding</keyword>
<dbReference type="GO" id="GO:0006265">
    <property type="term" value="P:DNA topological change"/>
    <property type="evidence" value="ECO:0007669"/>
    <property type="project" value="InterPro"/>
</dbReference>
<reference evidence="9 10" key="1">
    <citation type="journal article" date="2011" name="J. Bacteriol.">
        <title>Genome sequence of 'Pedosphaera parvula' Ellin514, an aerobic Verrucomicrobial isolate from pasture soil.</title>
        <authorList>
            <person name="Kant R."/>
            <person name="van Passel M.W."/>
            <person name="Sangwan P."/>
            <person name="Palva A."/>
            <person name="Lucas S."/>
            <person name="Copeland A."/>
            <person name="Lapidus A."/>
            <person name="Glavina Del Rio T."/>
            <person name="Dalin E."/>
            <person name="Tice H."/>
            <person name="Bruce D."/>
            <person name="Goodwin L."/>
            <person name="Pitluck S."/>
            <person name="Chertkov O."/>
            <person name="Larimer F.W."/>
            <person name="Land M.L."/>
            <person name="Hauser L."/>
            <person name="Brettin T.S."/>
            <person name="Detter J.C."/>
            <person name="Han S."/>
            <person name="de Vos W.M."/>
            <person name="Janssen P.H."/>
            <person name="Smidt H."/>
        </authorList>
    </citation>
    <scope>NUCLEOTIDE SEQUENCE [LARGE SCALE GENOMIC DNA]</scope>
    <source>
        <strain evidence="9 10">Ellin514</strain>
    </source>
</reference>
<dbReference type="Proteomes" id="UP000003688">
    <property type="component" value="Unassembled WGS sequence"/>
</dbReference>
<name>B9XFZ1_PEDPL</name>
<comment type="catalytic activity">
    <reaction evidence="1">
        <text>ATP-independent breakage of single-stranded DNA, followed by passage and rejoining.</text>
        <dbReference type="EC" id="5.6.2.1"/>
    </reaction>
</comment>
<evidence type="ECO:0000313" key="9">
    <source>
        <dbReference type="EMBL" id="EEF61153.1"/>
    </source>
</evidence>
<dbReference type="SUPFAM" id="SSF55869">
    <property type="entry name" value="DNA topoisomerase I domain"/>
    <property type="match status" value="1"/>
</dbReference>
<dbReference type="GO" id="GO:0003677">
    <property type="term" value="F:DNA binding"/>
    <property type="evidence" value="ECO:0007669"/>
    <property type="project" value="UniProtKB-KW"/>
</dbReference>
<evidence type="ECO:0000256" key="1">
    <source>
        <dbReference type="ARBA" id="ARBA00000213"/>
    </source>
</evidence>